<sequence>MAIYALGDKVPVIHPQAFVHPEAVIIGDVSIGKLSSIWPCAVLRADSNRIVIGERTSIQDGAIVHCTSELPTIIGSDCTIGHNAHLEGCTVHDGALVGSGSLVLHKVVVETGALVAAGAVCTTGLHVPARALAVGVPARVKLDAADQASISYSQQTYSSNAQYYPLNMRRIDL</sequence>
<dbReference type="InterPro" id="IPR050484">
    <property type="entry name" value="Transf_Hexapept/Carb_Anhydrase"/>
</dbReference>
<dbReference type="InterPro" id="IPR011004">
    <property type="entry name" value="Trimer_LpxA-like_sf"/>
</dbReference>
<dbReference type="CDD" id="cd04645">
    <property type="entry name" value="LbH_gamma_CA_like"/>
    <property type="match status" value="1"/>
</dbReference>
<evidence type="ECO:0000313" key="1">
    <source>
        <dbReference type="EMBL" id="CAB4336049.1"/>
    </source>
</evidence>
<accession>A0A6J5Z6B4</accession>
<protein>
    <submittedName>
        <fullName evidence="1">Unannotated protein</fullName>
    </submittedName>
</protein>
<dbReference type="Pfam" id="PF00132">
    <property type="entry name" value="Hexapep"/>
    <property type="match status" value="2"/>
</dbReference>
<dbReference type="PANTHER" id="PTHR13061">
    <property type="entry name" value="DYNACTIN SUBUNIT P25"/>
    <property type="match status" value="1"/>
</dbReference>
<dbReference type="EMBL" id="CAESAJ010000046">
    <property type="protein sequence ID" value="CAB4336049.1"/>
    <property type="molecule type" value="Genomic_DNA"/>
</dbReference>
<dbReference type="Gene3D" id="2.160.10.10">
    <property type="entry name" value="Hexapeptide repeat proteins"/>
    <property type="match status" value="1"/>
</dbReference>
<gene>
    <name evidence="1" type="ORF">UFOPK3770_00573</name>
</gene>
<dbReference type="AlphaFoldDB" id="A0A6J5Z6B4"/>
<organism evidence="1">
    <name type="scientific">freshwater metagenome</name>
    <dbReference type="NCBI Taxonomy" id="449393"/>
    <lineage>
        <taxon>unclassified sequences</taxon>
        <taxon>metagenomes</taxon>
        <taxon>ecological metagenomes</taxon>
    </lineage>
</organism>
<proteinExistence type="predicted"/>
<reference evidence="1" key="1">
    <citation type="submission" date="2020-05" db="EMBL/GenBank/DDBJ databases">
        <authorList>
            <person name="Chiriac C."/>
            <person name="Salcher M."/>
            <person name="Ghai R."/>
            <person name="Kavagutti S V."/>
        </authorList>
    </citation>
    <scope>NUCLEOTIDE SEQUENCE</scope>
</reference>
<name>A0A6J5Z6B4_9ZZZZ</name>
<dbReference type="InterPro" id="IPR001451">
    <property type="entry name" value="Hexapep"/>
</dbReference>
<dbReference type="PANTHER" id="PTHR13061:SF29">
    <property type="entry name" value="GAMMA CARBONIC ANHYDRASE-LIKE 1, MITOCHONDRIAL-RELATED"/>
    <property type="match status" value="1"/>
</dbReference>
<dbReference type="SUPFAM" id="SSF51161">
    <property type="entry name" value="Trimeric LpxA-like enzymes"/>
    <property type="match status" value="1"/>
</dbReference>
<dbReference type="InterPro" id="IPR047324">
    <property type="entry name" value="LbH_gamma_CA-like"/>
</dbReference>